<dbReference type="PANTHER" id="PTHR43119">
    <property type="entry name" value="ABC TRANSPORT PROTEIN ATP-BINDING COMPONENT-RELATED"/>
    <property type="match status" value="1"/>
</dbReference>
<evidence type="ECO:0000313" key="6">
    <source>
        <dbReference type="Proteomes" id="UP000580830"/>
    </source>
</evidence>
<dbReference type="PROSITE" id="PS00211">
    <property type="entry name" value="ABC_TRANSPORTER_1"/>
    <property type="match status" value="1"/>
</dbReference>
<dbReference type="Proteomes" id="UP000580830">
    <property type="component" value="Unassembled WGS sequence"/>
</dbReference>
<keyword evidence="2" id="KW-0547">Nucleotide-binding</keyword>
<organism evidence="5 6">
    <name type="scientific">Paracoccus solventivorans</name>
    <dbReference type="NCBI Taxonomy" id="53463"/>
    <lineage>
        <taxon>Bacteria</taxon>
        <taxon>Pseudomonadati</taxon>
        <taxon>Pseudomonadota</taxon>
        <taxon>Alphaproteobacteria</taxon>
        <taxon>Rhodobacterales</taxon>
        <taxon>Paracoccaceae</taxon>
        <taxon>Paracoccus</taxon>
    </lineage>
</organism>
<dbReference type="Gene3D" id="3.40.50.300">
    <property type="entry name" value="P-loop containing nucleotide triphosphate hydrolases"/>
    <property type="match status" value="1"/>
</dbReference>
<evidence type="ECO:0000256" key="3">
    <source>
        <dbReference type="ARBA" id="ARBA00022840"/>
    </source>
</evidence>
<dbReference type="EMBL" id="DULP01000084">
    <property type="protein sequence ID" value="HHW33652.1"/>
    <property type="molecule type" value="Genomic_DNA"/>
</dbReference>
<dbReference type="GO" id="GO:0016887">
    <property type="term" value="F:ATP hydrolysis activity"/>
    <property type="evidence" value="ECO:0007669"/>
    <property type="project" value="InterPro"/>
</dbReference>
<dbReference type="Pfam" id="PF00005">
    <property type="entry name" value="ABC_tran"/>
    <property type="match status" value="1"/>
</dbReference>
<dbReference type="PANTHER" id="PTHR43119:SF1">
    <property type="entry name" value="ABC TRANSPORTER DOMAIN-CONTAINING PROTEIN"/>
    <property type="match status" value="1"/>
</dbReference>
<dbReference type="GO" id="GO:0016020">
    <property type="term" value="C:membrane"/>
    <property type="evidence" value="ECO:0007669"/>
    <property type="project" value="InterPro"/>
</dbReference>
<evidence type="ECO:0000256" key="1">
    <source>
        <dbReference type="ARBA" id="ARBA00022448"/>
    </source>
</evidence>
<dbReference type="InterPro" id="IPR027417">
    <property type="entry name" value="P-loop_NTPase"/>
</dbReference>
<dbReference type="InterPro" id="IPR003439">
    <property type="entry name" value="ABC_transporter-like_ATP-bd"/>
</dbReference>
<keyword evidence="1" id="KW-0813">Transport</keyword>
<dbReference type="PROSITE" id="PS50893">
    <property type="entry name" value="ABC_TRANSPORTER_2"/>
    <property type="match status" value="1"/>
</dbReference>
<dbReference type="InterPro" id="IPR003593">
    <property type="entry name" value="AAA+_ATPase"/>
</dbReference>
<keyword evidence="3 5" id="KW-0067">ATP-binding</keyword>
<protein>
    <submittedName>
        <fullName evidence="5">ABC transporter ATP-binding protein</fullName>
    </submittedName>
</protein>
<comment type="caution">
    <text evidence="5">The sequence shown here is derived from an EMBL/GenBank/DDBJ whole genome shotgun (WGS) entry which is preliminary data.</text>
</comment>
<reference evidence="5 6" key="1">
    <citation type="journal article" date="2020" name="Biotechnol. Biofuels">
        <title>New insights from the biogas microbiome by comprehensive genome-resolved metagenomics of nearly 1600 species originating from multiple anaerobic digesters.</title>
        <authorList>
            <person name="Campanaro S."/>
            <person name="Treu L."/>
            <person name="Rodriguez-R L.M."/>
            <person name="Kovalovszki A."/>
            <person name="Ziels R.M."/>
            <person name="Maus I."/>
            <person name="Zhu X."/>
            <person name="Kougias P.G."/>
            <person name="Basile A."/>
            <person name="Luo G."/>
            <person name="Schluter A."/>
            <person name="Konstantinidis K.T."/>
            <person name="Angelidaki I."/>
        </authorList>
    </citation>
    <scope>NUCLEOTIDE SEQUENCE [LARGE SCALE GENOMIC DNA]</scope>
    <source>
        <strain evidence="5">AS04akNAM_125</strain>
    </source>
</reference>
<dbReference type="GO" id="GO:0005524">
    <property type="term" value="F:ATP binding"/>
    <property type="evidence" value="ECO:0007669"/>
    <property type="project" value="UniProtKB-KW"/>
</dbReference>
<dbReference type="CDD" id="cd03225">
    <property type="entry name" value="ABC_cobalt_CbiO_domain1"/>
    <property type="match status" value="1"/>
</dbReference>
<dbReference type="SUPFAM" id="SSF52540">
    <property type="entry name" value="P-loop containing nucleoside triphosphate hydrolases"/>
    <property type="match status" value="1"/>
</dbReference>
<evidence type="ECO:0000256" key="2">
    <source>
        <dbReference type="ARBA" id="ARBA00022741"/>
    </source>
</evidence>
<evidence type="ECO:0000259" key="4">
    <source>
        <dbReference type="PROSITE" id="PS50893"/>
    </source>
</evidence>
<feature type="domain" description="ABC transporter" evidence="4">
    <location>
        <begin position="18"/>
        <end position="220"/>
    </location>
</feature>
<name>A0A832PLS2_9RHOB</name>
<dbReference type="InterPro" id="IPR015856">
    <property type="entry name" value="ABC_transpr_CbiO/EcfA_su"/>
</dbReference>
<dbReference type="AlphaFoldDB" id="A0A832PLS2"/>
<dbReference type="GO" id="GO:0055085">
    <property type="term" value="P:transmembrane transport"/>
    <property type="evidence" value="ECO:0007669"/>
    <property type="project" value="InterPro"/>
</dbReference>
<sequence length="220" mass="23613">MPSLVRPGNPVSATAAPAGTDPLVVENLSWGERFPRCSLTVAPGECVVLTGPSGSGKSRLLRLIADLDPGSGTARIGSLVREAVPANHWRRLVVYVPADSGWWASRVALHMSDEARARRLFPDLALPDKLMDAAPDEVSSGERQRLALIRALILQPHFLLLDEPTSALDPVATLMVEKVLTRAKQDGTGLLVVSHDPEQVARIADRHYALSDCGLAEVVP</sequence>
<evidence type="ECO:0000313" key="5">
    <source>
        <dbReference type="EMBL" id="HHW33652.1"/>
    </source>
</evidence>
<accession>A0A832PLS2</accession>
<dbReference type="InterPro" id="IPR017871">
    <property type="entry name" value="ABC_transporter-like_CS"/>
</dbReference>
<proteinExistence type="predicted"/>
<gene>
    <name evidence="5" type="ORF">GXX24_05875</name>
</gene>
<dbReference type="SMART" id="SM00382">
    <property type="entry name" value="AAA"/>
    <property type="match status" value="1"/>
</dbReference>